<name>A0ABV2YLQ7_9ACTN</name>
<feature type="signal peptide" evidence="1">
    <location>
        <begin position="1"/>
        <end position="23"/>
    </location>
</feature>
<keyword evidence="1" id="KW-0732">Signal</keyword>
<comment type="caution">
    <text evidence="2">The sequence shown here is derived from an EMBL/GenBank/DDBJ whole genome shotgun (WGS) entry which is preliminary data.</text>
</comment>
<proteinExistence type="predicted"/>
<reference evidence="2 3" key="1">
    <citation type="submission" date="2024-06" db="EMBL/GenBank/DDBJ databases">
        <title>The Natural Products Discovery Center: Release of the First 8490 Sequenced Strains for Exploring Actinobacteria Biosynthetic Diversity.</title>
        <authorList>
            <person name="Kalkreuter E."/>
            <person name="Kautsar S.A."/>
            <person name="Yang D."/>
            <person name="Bader C.D."/>
            <person name="Teijaro C.N."/>
            <person name="Fluegel L."/>
            <person name="Davis C.M."/>
            <person name="Simpson J.R."/>
            <person name="Lauterbach L."/>
            <person name="Steele A.D."/>
            <person name="Gui C."/>
            <person name="Meng S."/>
            <person name="Li G."/>
            <person name="Viehrig K."/>
            <person name="Ye F."/>
            <person name="Su P."/>
            <person name="Kiefer A.F."/>
            <person name="Nichols A."/>
            <person name="Cepeda A.J."/>
            <person name="Yan W."/>
            <person name="Fan B."/>
            <person name="Jiang Y."/>
            <person name="Adhikari A."/>
            <person name="Zheng C.-J."/>
            <person name="Schuster L."/>
            <person name="Cowan T.M."/>
            <person name="Smanski M.J."/>
            <person name="Chevrette M.G."/>
            <person name="De Carvalho L.P.S."/>
            <person name="Shen B."/>
        </authorList>
    </citation>
    <scope>NUCLEOTIDE SEQUENCE [LARGE SCALE GENOMIC DNA]</scope>
    <source>
        <strain evidence="2 3">NPDC038104</strain>
    </source>
</reference>
<sequence length="67" mass="6661">MRLRSWRAAVAAAVVLAAGVGCDAGGEQLSLAGLTGTADAVPEDGADTCPLPYDIAGCCGRGRPSDR</sequence>
<feature type="chain" id="PRO_5046161201" description="Lipoprotein" evidence="1">
    <location>
        <begin position="24"/>
        <end position="67"/>
    </location>
</feature>
<gene>
    <name evidence="2" type="ORF">AB0E65_19880</name>
</gene>
<evidence type="ECO:0008006" key="4">
    <source>
        <dbReference type="Google" id="ProtNLM"/>
    </source>
</evidence>
<evidence type="ECO:0000313" key="3">
    <source>
        <dbReference type="Proteomes" id="UP001550850"/>
    </source>
</evidence>
<keyword evidence="3" id="KW-1185">Reference proteome</keyword>
<dbReference type="RefSeq" id="WP_159105668.1">
    <property type="nucleotide sequence ID" value="NZ_BEVZ01000004.1"/>
</dbReference>
<accession>A0ABV2YLQ7</accession>
<organism evidence="2 3">
    <name type="scientific">Streptomyces fragilis</name>
    <dbReference type="NCBI Taxonomy" id="67301"/>
    <lineage>
        <taxon>Bacteria</taxon>
        <taxon>Bacillati</taxon>
        <taxon>Actinomycetota</taxon>
        <taxon>Actinomycetes</taxon>
        <taxon>Kitasatosporales</taxon>
        <taxon>Streptomycetaceae</taxon>
        <taxon>Streptomyces</taxon>
    </lineage>
</organism>
<evidence type="ECO:0000256" key="1">
    <source>
        <dbReference type="SAM" id="SignalP"/>
    </source>
</evidence>
<dbReference type="EMBL" id="JBEZUR010000033">
    <property type="protein sequence ID" value="MEU3556446.1"/>
    <property type="molecule type" value="Genomic_DNA"/>
</dbReference>
<dbReference type="PROSITE" id="PS51257">
    <property type="entry name" value="PROKAR_LIPOPROTEIN"/>
    <property type="match status" value="1"/>
</dbReference>
<evidence type="ECO:0000313" key="2">
    <source>
        <dbReference type="EMBL" id="MEU3556446.1"/>
    </source>
</evidence>
<protein>
    <recommendedName>
        <fullName evidence="4">Lipoprotein</fullName>
    </recommendedName>
</protein>
<dbReference type="Proteomes" id="UP001550850">
    <property type="component" value="Unassembled WGS sequence"/>
</dbReference>